<evidence type="ECO:0000313" key="2">
    <source>
        <dbReference type="EMBL" id="GAA4632743.1"/>
    </source>
</evidence>
<name>A0ABP8UI29_9ACTN</name>
<dbReference type="InterPro" id="IPR023203">
    <property type="entry name" value="TTHA0068_sf"/>
</dbReference>
<accession>A0ABP8UI29</accession>
<proteinExistence type="predicted"/>
<dbReference type="Pfam" id="PF03745">
    <property type="entry name" value="DUF309"/>
    <property type="match status" value="1"/>
</dbReference>
<dbReference type="Proteomes" id="UP001501442">
    <property type="component" value="Unassembled WGS sequence"/>
</dbReference>
<protein>
    <submittedName>
        <fullName evidence="2">DUF309 domain-containing protein</fullName>
    </submittedName>
</protein>
<comment type="caution">
    <text evidence="2">The sequence shown here is derived from an EMBL/GenBank/DDBJ whole genome shotgun (WGS) entry which is preliminary data.</text>
</comment>
<dbReference type="SUPFAM" id="SSF140663">
    <property type="entry name" value="TTHA0068-like"/>
    <property type="match status" value="1"/>
</dbReference>
<feature type="region of interest" description="Disordered" evidence="1">
    <location>
        <begin position="1"/>
        <end position="63"/>
    </location>
</feature>
<evidence type="ECO:0000256" key="1">
    <source>
        <dbReference type="SAM" id="MobiDB-lite"/>
    </source>
</evidence>
<dbReference type="Gene3D" id="1.10.3450.10">
    <property type="entry name" value="TTHA0068-like"/>
    <property type="match status" value="1"/>
</dbReference>
<dbReference type="InterPro" id="IPR005500">
    <property type="entry name" value="DUF309"/>
</dbReference>
<evidence type="ECO:0000313" key="3">
    <source>
        <dbReference type="Proteomes" id="UP001501442"/>
    </source>
</evidence>
<dbReference type="EMBL" id="BAABHK010000011">
    <property type="protein sequence ID" value="GAA4632743.1"/>
    <property type="molecule type" value="Genomic_DNA"/>
</dbReference>
<feature type="compositionally biased region" description="Basic and acidic residues" evidence="1">
    <location>
        <begin position="1"/>
        <end position="58"/>
    </location>
</feature>
<dbReference type="PANTHER" id="PTHR34796">
    <property type="entry name" value="EXPRESSED PROTEIN"/>
    <property type="match status" value="1"/>
</dbReference>
<organism evidence="2 3">
    <name type="scientific">Actinoallomurus vinaceus</name>
    <dbReference type="NCBI Taxonomy" id="1080074"/>
    <lineage>
        <taxon>Bacteria</taxon>
        <taxon>Bacillati</taxon>
        <taxon>Actinomycetota</taxon>
        <taxon>Actinomycetes</taxon>
        <taxon>Streptosporangiales</taxon>
        <taxon>Thermomonosporaceae</taxon>
        <taxon>Actinoallomurus</taxon>
    </lineage>
</organism>
<reference evidence="3" key="1">
    <citation type="journal article" date="2019" name="Int. J. Syst. Evol. Microbiol.">
        <title>The Global Catalogue of Microorganisms (GCM) 10K type strain sequencing project: providing services to taxonomists for standard genome sequencing and annotation.</title>
        <authorList>
            <consortium name="The Broad Institute Genomics Platform"/>
            <consortium name="The Broad Institute Genome Sequencing Center for Infectious Disease"/>
            <person name="Wu L."/>
            <person name="Ma J."/>
        </authorList>
    </citation>
    <scope>NUCLEOTIDE SEQUENCE [LARGE SCALE GENOMIC DNA]</scope>
    <source>
        <strain evidence="3">JCM 17939</strain>
    </source>
</reference>
<keyword evidence="3" id="KW-1185">Reference proteome</keyword>
<sequence>MREREEDGDRRWGVRGLRPDNRGMRDRDEVGRARNARPRDAYGRPLPHDAVGEERVPDDYAAEPAEALTEAQRLLDADRPFHAHEVLEAAWKAAPDAERALWQGLAQLAVGFTHVRRGNARGAATLLRRAADRIAPYAGSTPHGIAVAELARAAYALADRIERDGLDAVTDADLAPRLRG</sequence>
<gene>
    <name evidence="2" type="ORF">GCM10023196_067430</name>
</gene>
<dbReference type="PANTHER" id="PTHR34796:SF1">
    <property type="entry name" value="EXPRESSED PROTEIN"/>
    <property type="match status" value="1"/>
</dbReference>